<keyword evidence="4" id="KW-1185">Reference proteome</keyword>
<dbReference type="Pfam" id="PF13519">
    <property type="entry name" value="VWA_2"/>
    <property type="match status" value="1"/>
</dbReference>
<keyword evidence="1" id="KW-0472">Membrane</keyword>
<dbReference type="PANTHER" id="PTHR22550">
    <property type="entry name" value="SPORE GERMINATION PROTEIN"/>
    <property type="match status" value="1"/>
</dbReference>
<accession>A0A4U1BBL0</accession>
<dbReference type="InterPro" id="IPR050768">
    <property type="entry name" value="UPF0353/GerABKA_families"/>
</dbReference>
<evidence type="ECO:0000313" key="3">
    <source>
        <dbReference type="EMBL" id="TKB48171.1"/>
    </source>
</evidence>
<feature type="transmembrane region" description="Helical" evidence="1">
    <location>
        <begin position="12"/>
        <end position="28"/>
    </location>
</feature>
<protein>
    <submittedName>
        <fullName evidence="3">VWA domain-containing protein</fullName>
    </submittedName>
</protein>
<name>A0A4U1BBL0_9GAMM</name>
<dbReference type="Gene3D" id="3.40.50.410">
    <property type="entry name" value="von Willebrand factor, type A domain"/>
    <property type="match status" value="1"/>
</dbReference>
<keyword evidence="1" id="KW-0812">Transmembrane</keyword>
<dbReference type="SUPFAM" id="SSF53300">
    <property type="entry name" value="vWA-like"/>
    <property type="match status" value="1"/>
</dbReference>
<feature type="transmembrane region" description="Helical" evidence="1">
    <location>
        <begin position="68"/>
        <end position="86"/>
    </location>
</feature>
<organism evidence="3 4">
    <name type="scientific">Ferrimonas sediminicola</name>
    <dbReference type="NCBI Taxonomy" id="2569538"/>
    <lineage>
        <taxon>Bacteria</taxon>
        <taxon>Pseudomonadati</taxon>
        <taxon>Pseudomonadota</taxon>
        <taxon>Gammaproteobacteria</taxon>
        <taxon>Alteromonadales</taxon>
        <taxon>Ferrimonadaceae</taxon>
        <taxon>Ferrimonas</taxon>
    </lineage>
</organism>
<evidence type="ECO:0000313" key="4">
    <source>
        <dbReference type="Proteomes" id="UP000305674"/>
    </source>
</evidence>
<dbReference type="AlphaFoldDB" id="A0A4U1BBL0"/>
<evidence type="ECO:0000256" key="1">
    <source>
        <dbReference type="SAM" id="Phobius"/>
    </source>
</evidence>
<dbReference type="RefSeq" id="WP_136853865.1">
    <property type="nucleotide sequence ID" value="NZ_SWCI01000009.1"/>
</dbReference>
<keyword evidence="1" id="KW-1133">Transmembrane helix</keyword>
<feature type="domain" description="VWFA" evidence="2">
    <location>
        <begin position="99"/>
        <end position="204"/>
    </location>
</feature>
<dbReference type="EMBL" id="SWCI01000009">
    <property type="protein sequence ID" value="TKB48171.1"/>
    <property type="molecule type" value="Genomic_DNA"/>
</dbReference>
<comment type="caution">
    <text evidence="3">The sequence shown here is derived from an EMBL/GenBank/DDBJ whole genome shotgun (WGS) entry which is preliminary data.</text>
</comment>
<proteinExistence type="predicted"/>
<evidence type="ECO:0000259" key="2">
    <source>
        <dbReference type="Pfam" id="PF13519"/>
    </source>
</evidence>
<gene>
    <name evidence="3" type="ORF">FCL40_13660</name>
</gene>
<dbReference type="Proteomes" id="UP000305674">
    <property type="component" value="Unassembled WGS sequence"/>
</dbReference>
<dbReference type="InterPro" id="IPR036465">
    <property type="entry name" value="vWFA_dom_sf"/>
</dbReference>
<reference evidence="3 4" key="1">
    <citation type="submission" date="2019-04" db="EMBL/GenBank/DDBJ databases">
        <authorList>
            <person name="Hwang J.C."/>
        </authorList>
    </citation>
    <scope>NUCLEOTIDE SEQUENCE [LARGE SCALE GENOMIC DNA]</scope>
    <source>
        <strain evidence="3 4">IMCC35001</strain>
    </source>
</reference>
<dbReference type="OrthoDB" id="9807628at2"/>
<dbReference type="PANTHER" id="PTHR22550:SF14">
    <property type="entry name" value="VWFA DOMAIN-CONTAINING PROTEIN"/>
    <property type="match status" value="1"/>
</dbReference>
<dbReference type="InterPro" id="IPR002035">
    <property type="entry name" value="VWF_A"/>
</dbReference>
<sequence>MVDWTTLSQFHLLRPGWLVLLLPLVWGYRRLRASRGAMGRWSGLLSSEMLAAMTVPGDRFRARAPRRLWLCQFMLLILALSGPSWYRTEAPMASDRSLLVIALKLSESMQATDLSPTRLVRAKQKIVELMRRRGDGQTALVAYAGSAHLAMPATDDRRMMWHLLDALDPKVMPSEGDRPAGVLPLAEELFSHNGEPATLLLITDDVPSEALRPFEAHLAGGPHRLLLWQVADPGRIAPESQRRLSSLAEIAGGELVPFAHDDGDIEQILGELGVQMRRSGNSEQPWYDAGYLLLWLQLPLGLLWFRRGWRL</sequence>